<protein>
    <submittedName>
        <fullName evidence="6">LuxR C-terminal-related transcriptional regulator</fullName>
    </submittedName>
</protein>
<dbReference type="Proteomes" id="UP001628646">
    <property type="component" value="Unassembled WGS sequence"/>
</dbReference>
<dbReference type="PRINTS" id="PR00038">
    <property type="entry name" value="HTHLUXR"/>
</dbReference>
<dbReference type="Gene3D" id="3.40.50.300">
    <property type="entry name" value="P-loop containing nucleotide triphosphate hydrolases"/>
    <property type="match status" value="1"/>
</dbReference>
<dbReference type="Pfam" id="PF17874">
    <property type="entry name" value="TPR_MalT"/>
    <property type="match status" value="1"/>
</dbReference>
<organism evidence="6 7">
    <name type="scientific">Pseudomonas azerbaijanorientalis</name>
    <dbReference type="NCBI Taxonomy" id="2842350"/>
    <lineage>
        <taxon>Bacteria</taxon>
        <taxon>Pseudomonadati</taxon>
        <taxon>Pseudomonadota</taxon>
        <taxon>Gammaproteobacteria</taxon>
        <taxon>Pseudomonadales</taxon>
        <taxon>Pseudomonadaceae</taxon>
        <taxon>Pseudomonas</taxon>
    </lineage>
</organism>
<accession>A0ABW8W7J8</accession>
<dbReference type="SUPFAM" id="SSF52540">
    <property type="entry name" value="P-loop containing nucleoside triphosphate hydrolases"/>
    <property type="match status" value="1"/>
</dbReference>
<dbReference type="Gene3D" id="1.25.40.10">
    <property type="entry name" value="Tetratricopeptide repeat domain"/>
    <property type="match status" value="1"/>
</dbReference>
<dbReference type="Pfam" id="PF13191">
    <property type="entry name" value="AAA_16"/>
    <property type="match status" value="1"/>
</dbReference>
<dbReference type="Pfam" id="PF00196">
    <property type="entry name" value="GerE"/>
    <property type="match status" value="1"/>
</dbReference>
<dbReference type="PANTHER" id="PTHR44688">
    <property type="entry name" value="DNA-BINDING TRANSCRIPTIONAL ACTIVATOR DEVR_DOSR"/>
    <property type="match status" value="1"/>
</dbReference>
<dbReference type="PROSITE" id="PS50043">
    <property type="entry name" value="HTH_LUXR_2"/>
    <property type="match status" value="1"/>
</dbReference>
<dbReference type="InterPro" id="IPR011990">
    <property type="entry name" value="TPR-like_helical_dom_sf"/>
</dbReference>
<dbReference type="InterPro" id="IPR041664">
    <property type="entry name" value="AAA_16"/>
</dbReference>
<dbReference type="RefSeq" id="WP_407801563.1">
    <property type="nucleotide sequence ID" value="NZ_JBJNUX010000014.1"/>
</dbReference>
<evidence type="ECO:0000256" key="4">
    <source>
        <dbReference type="SAM" id="MobiDB-lite"/>
    </source>
</evidence>
<dbReference type="CDD" id="cd06170">
    <property type="entry name" value="LuxR_C_like"/>
    <property type="match status" value="1"/>
</dbReference>
<comment type="caution">
    <text evidence="6">The sequence shown here is derived from an EMBL/GenBank/DDBJ whole genome shotgun (WGS) entry which is preliminary data.</text>
</comment>
<dbReference type="PROSITE" id="PS00622">
    <property type="entry name" value="HTH_LUXR_1"/>
    <property type="match status" value="1"/>
</dbReference>
<gene>
    <name evidence="6" type="ORF">ACJ8NA_21860</name>
</gene>
<dbReference type="Pfam" id="PF25873">
    <property type="entry name" value="WHD_MalT"/>
    <property type="match status" value="1"/>
</dbReference>
<keyword evidence="2" id="KW-0238">DNA-binding</keyword>
<dbReference type="InterPro" id="IPR059106">
    <property type="entry name" value="WHD_MalT"/>
</dbReference>
<dbReference type="SUPFAM" id="SSF46894">
    <property type="entry name" value="C-terminal effector domain of the bipartite response regulators"/>
    <property type="match status" value="1"/>
</dbReference>
<keyword evidence="3" id="KW-0804">Transcription</keyword>
<dbReference type="SMART" id="SM00421">
    <property type="entry name" value="HTH_LUXR"/>
    <property type="match status" value="1"/>
</dbReference>
<evidence type="ECO:0000256" key="1">
    <source>
        <dbReference type="ARBA" id="ARBA00023015"/>
    </source>
</evidence>
<dbReference type="InterPro" id="IPR027417">
    <property type="entry name" value="P-loop_NTPase"/>
</dbReference>
<feature type="domain" description="HTH luxR-type" evidence="5">
    <location>
        <begin position="838"/>
        <end position="903"/>
    </location>
</feature>
<sequence length="906" mass="100247">MKSSNTILIRTKWSPPRIDPRSLPRERLLELIEAGRERKLTLILGPAGSGKSTLAAQWRQRLIGAGLDVAWFNLGADDETLWAAYLVASLGAAGLAVGDDIIGLSERTDQRSLEVLLSLLVNALYEHPRSIYLFLEDLHFLSAQPALAMIQRLIDLAPDNFHLVITTRQRPALNLLAIGIKGQLTQIDFADLRLTAQEQFSLLELNGLENLSGEQQQRLYELTDGWAAGLQIGVLSLRHSGNFEQSLRACGGMVMAIDESGLDAYLDDCISRVLSAGQIAAMVQVSTCRRFNRELCVALTGSQENAAVLDILLEQNLFLLPIDLEGRLQWFRFHQMFSGYLQRRRNELPVVEVIGVNHAASQWFADHGLYVEAIRHAQAAQDLEGSVQLLARAARSLIGDAHFAQLLQLADELPREAWSKQIDLLLAVAWAELTCNRMERFELTLASIEAHPEVSRPEIDTELQLLRAMYLLRRDDTTAVLALLEPLMAQPPSQRHFHLLMLYTLGGVALLKAGRTVFVRDLVYSTRGLLRRAQGPRARPFFDALCGLSFFVQGDMNQARRDLEGVLVQVTRNESLAQDVAIFIKSTLALTCYHLNSLEAAGDYVEGCFGVAEVLGTSDCILYTYLAQAHLQCAAGRLEAAHATLDRLGEIAESIGLDRLQAWRFAEQIRIACHQHDLARARELFRRLRALAMPYLDKRGCAWAEIPLACAMAHTALALAEGDYRCAVEVGESWALLCQEWGQLQPATVLRIRVAIARTALHEPQEAQRHMSTALRNACEYGMFRVFLDEGAAGLRLLQSLSVDALTALERDYIQHCLMHGADSQSLSSGTGEGGRAPAPGSDILSPRELEVVEHLARGLSTKSIAKALDLSPGTIKWHLKNIFGKLGAFSREDAVSKARQVGLLN</sequence>
<evidence type="ECO:0000256" key="2">
    <source>
        <dbReference type="ARBA" id="ARBA00023125"/>
    </source>
</evidence>
<evidence type="ECO:0000313" key="7">
    <source>
        <dbReference type="Proteomes" id="UP001628646"/>
    </source>
</evidence>
<evidence type="ECO:0000256" key="3">
    <source>
        <dbReference type="ARBA" id="ARBA00023163"/>
    </source>
</evidence>
<dbReference type="Gene3D" id="1.10.10.10">
    <property type="entry name" value="Winged helix-like DNA-binding domain superfamily/Winged helix DNA-binding domain"/>
    <property type="match status" value="1"/>
</dbReference>
<evidence type="ECO:0000259" key="5">
    <source>
        <dbReference type="PROSITE" id="PS50043"/>
    </source>
</evidence>
<keyword evidence="7" id="KW-1185">Reference proteome</keyword>
<dbReference type="InterPro" id="IPR016032">
    <property type="entry name" value="Sig_transdc_resp-reg_C-effctor"/>
</dbReference>
<dbReference type="InterPro" id="IPR000792">
    <property type="entry name" value="Tscrpt_reg_LuxR_C"/>
</dbReference>
<dbReference type="EMBL" id="JBJNUY010000009">
    <property type="protein sequence ID" value="MFL9001277.1"/>
    <property type="molecule type" value="Genomic_DNA"/>
</dbReference>
<name>A0ABW8W7J8_9PSED</name>
<dbReference type="InterPro" id="IPR036388">
    <property type="entry name" value="WH-like_DNA-bd_sf"/>
</dbReference>
<dbReference type="InterPro" id="IPR041617">
    <property type="entry name" value="TPR_MalT"/>
</dbReference>
<reference evidence="6 7" key="1">
    <citation type="submission" date="2024-12" db="EMBL/GenBank/DDBJ databases">
        <title>Pseudomonas species isolated from Lotus nodules promote plant growth.</title>
        <authorList>
            <person name="Yu Y.-H."/>
            <person name="Kurtenbach J."/>
            <person name="Crosbie D."/>
            <person name="Brachmann A."/>
            <person name="Marin M."/>
        </authorList>
    </citation>
    <scope>NUCLEOTIDE SEQUENCE [LARGE SCALE GENOMIC DNA]</scope>
    <source>
        <strain evidence="6 7">PLb11B</strain>
    </source>
</reference>
<keyword evidence="1" id="KW-0805">Transcription regulation</keyword>
<feature type="region of interest" description="Disordered" evidence="4">
    <location>
        <begin position="825"/>
        <end position="844"/>
    </location>
</feature>
<evidence type="ECO:0000313" key="6">
    <source>
        <dbReference type="EMBL" id="MFL9001277.1"/>
    </source>
</evidence>
<proteinExistence type="predicted"/>
<dbReference type="PANTHER" id="PTHR44688:SF25">
    <property type="entry name" value="HTH LUXR-TYPE DOMAIN-CONTAINING PROTEIN"/>
    <property type="match status" value="1"/>
</dbReference>